<dbReference type="AlphaFoldDB" id="A0A0G1VUQ5"/>
<protein>
    <recommendedName>
        <fullName evidence="1">DOD-type homing endonuclease domain-containing protein</fullName>
    </recommendedName>
</protein>
<comment type="caution">
    <text evidence="2">The sequence shown here is derived from an EMBL/GenBank/DDBJ whole genome shotgun (WGS) entry which is preliminary data.</text>
</comment>
<evidence type="ECO:0000259" key="1">
    <source>
        <dbReference type="PROSITE" id="PS50819"/>
    </source>
</evidence>
<dbReference type="InterPro" id="IPR027434">
    <property type="entry name" value="Homing_endonucl"/>
</dbReference>
<dbReference type="EMBL" id="LCQD01000049">
    <property type="protein sequence ID" value="KKW10040.1"/>
    <property type="molecule type" value="Genomic_DNA"/>
</dbReference>
<dbReference type="InterPro" id="IPR004042">
    <property type="entry name" value="Intein_endonuc_central"/>
</dbReference>
<gene>
    <name evidence="2" type="ORF">UY48_C0049G0008</name>
</gene>
<proteinExistence type="predicted"/>
<evidence type="ECO:0000313" key="3">
    <source>
        <dbReference type="Proteomes" id="UP000034588"/>
    </source>
</evidence>
<sequence length="457" mass="53564">MARKKRDNEWSAKDIAYLEKHYTDGTHKVLLKRFPNRTWESIMCKARTMGFSGQRKIRMDEWENWEIQYLKDNYTYKDKKTILGNLNHRTWAGILQKATSMGLVRTNFWVKSEIVYLIENYETEPIEDLLKKFPGRTWSAIQLKATRNGAPSRSKGGEHSWAKWEIDYLRKHYAKERKEIIMLALAGRTWASIHAQAHLMGATGRHKPKEKGGHSWAKWEDEYILQNYMVESGTNMKIALPDRTWVAIKGRARTILGLKRPQSIGSRKYSANHDFFKTWSHDMAYILGFMYADGNLCIHHRKSCNGLIYTVNFTQKHPAILYEIKNKLKYSGTIYFHEIIDKYGARGVHNLTITSQTMFEDLKNLGVQERKSLIMAFPTCVPDEFMGDFIRGYFDGDGCVRHLSQTHLDCHFCSGSKEYLIGLENWLRNEAYLSEKEVKLNKNFIIYYITKTWGRYI</sequence>
<dbReference type="Proteomes" id="UP000034588">
    <property type="component" value="Unassembled WGS sequence"/>
</dbReference>
<accession>A0A0G1VUQ5</accession>
<name>A0A0G1VUQ5_9BACT</name>
<reference evidence="2 3" key="1">
    <citation type="journal article" date="2015" name="Nature">
        <title>rRNA introns, odd ribosomes, and small enigmatic genomes across a large radiation of phyla.</title>
        <authorList>
            <person name="Brown C.T."/>
            <person name="Hug L.A."/>
            <person name="Thomas B.C."/>
            <person name="Sharon I."/>
            <person name="Castelle C.J."/>
            <person name="Singh A."/>
            <person name="Wilkins M.J."/>
            <person name="Williams K.H."/>
            <person name="Banfield J.F."/>
        </authorList>
    </citation>
    <scope>NUCLEOTIDE SEQUENCE [LARGE SCALE GENOMIC DNA]</scope>
</reference>
<feature type="domain" description="DOD-type homing endonuclease" evidence="1">
    <location>
        <begin position="286"/>
        <end position="432"/>
    </location>
</feature>
<dbReference type="PROSITE" id="PS50819">
    <property type="entry name" value="INTEIN_ENDONUCLEASE"/>
    <property type="match status" value="1"/>
</dbReference>
<evidence type="ECO:0000313" key="2">
    <source>
        <dbReference type="EMBL" id="KKW10040.1"/>
    </source>
</evidence>
<dbReference type="Gene3D" id="3.10.28.10">
    <property type="entry name" value="Homing endonucleases"/>
    <property type="match status" value="1"/>
</dbReference>
<dbReference type="GO" id="GO:0004519">
    <property type="term" value="F:endonuclease activity"/>
    <property type="evidence" value="ECO:0007669"/>
    <property type="project" value="InterPro"/>
</dbReference>
<organism evidence="2 3">
    <name type="scientific">Candidatus Gottesmanbacteria bacterium GW2011_GWB1_49_7</name>
    <dbReference type="NCBI Taxonomy" id="1618448"/>
    <lineage>
        <taxon>Bacteria</taxon>
        <taxon>Candidatus Gottesmaniibacteriota</taxon>
    </lineage>
</organism>
<dbReference type="SUPFAM" id="SSF55608">
    <property type="entry name" value="Homing endonucleases"/>
    <property type="match status" value="2"/>
</dbReference>